<feature type="transmembrane region" description="Helical" evidence="1">
    <location>
        <begin position="12"/>
        <end position="35"/>
    </location>
</feature>
<keyword evidence="1" id="KW-1133">Transmembrane helix</keyword>
<evidence type="ECO:0000259" key="3">
    <source>
        <dbReference type="Pfam" id="PF16173"/>
    </source>
</evidence>
<dbReference type="InterPro" id="IPR032267">
    <property type="entry name" value="DUF4832"/>
</dbReference>
<accession>A0AAD5WZ68</accession>
<dbReference type="Pfam" id="PF16173">
    <property type="entry name" value="DUF4874"/>
    <property type="match status" value="1"/>
</dbReference>
<comment type="caution">
    <text evidence="4">The sequence shown here is derived from an EMBL/GenBank/DDBJ whole genome shotgun (WGS) entry which is preliminary data.</text>
</comment>
<gene>
    <name evidence="4" type="ORF">HK097_004196</name>
</gene>
<protein>
    <recommendedName>
        <fullName evidence="6">DUF4874 domain-containing protein</fullName>
    </recommendedName>
</protein>
<keyword evidence="5" id="KW-1185">Reference proteome</keyword>
<keyword evidence="1" id="KW-0812">Transmembrane</keyword>
<dbReference type="AlphaFoldDB" id="A0AAD5WZ68"/>
<evidence type="ECO:0000313" key="5">
    <source>
        <dbReference type="Proteomes" id="UP001212841"/>
    </source>
</evidence>
<feature type="domain" description="DUF4874" evidence="3">
    <location>
        <begin position="54"/>
        <end position="219"/>
    </location>
</feature>
<evidence type="ECO:0000313" key="4">
    <source>
        <dbReference type="EMBL" id="KAJ3035492.1"/>
    </source>
</evidence>
<evidence type="ECO:0000259" key="2">
    <source>
        <dbReference type="Pfam" id="PF16116"/>
    </source>
</evidence>
<sequence>MGFSFKLPGSKRLWIGLAIAAVIILAIAIGVPVGLTQRNKKSDDTPPASQSFYNPDRGLFTEWDIRASRYEPPTTNNFLTMTRKGNSVVLYPIYLDSYINSAIESTFLSNLATLLSSTKQAGLKAIIRFAYSNTINAKPADAPINIVQQHISQLTPILRANADVILLFQAGFIGSWGEWYYTQNYGDQGVYNSAQWEDRVKVIDGVLGMVPNKFVLLRIVPYKQRYLGIDQGGASVAPTVVSANAFGADAKARLGFHDDCFVGDENDEGTFRSTADIEFLKSETLYVPMTGESCSTSDSSSYTCPISLSRTAAEHYSLLNDDQYPAILEYWKKNGCFDDIVKNLGYRFIYSPPSWYTGAQTGTNGGKYRMTGWTGMGIRNTGNAAPFNAYGLDVILVPIGLMEGNGTMDGTGVGYVGQLSGVDVRFIAGGTSNYVVPEMAFEVDQSLVGGSGTYGV</sequence>
<proteinExistence type="predicted"/>
<organism evidence="4 5">
    <name type="scientific">Rhizophlyctis rosea</name>
    <dbReference type="NCBI Taxonomy" id="64517"/>
    <lineage>
        <taxon>Eukaryota</taxon>
        <taxon>Fungi</taxon>
        <taxon>Fungi incertae sedis</taxon>
        <taxon>Chytridiomycota</taxon>
        <taxon>Chytridiomycota incertae sedis</taxon>
        <taxon>Chytridiomycetes</taxon>
        <taxon>Rhizophlyctidales</taxon>
        <taxon>Rhizophlyctidaceae</taxon>
        <taxon>Rhizophlyctis</taxon>
    </lineage>
</organism>
<feature type="non-terminal residue" evidence="4">
    <location>
        <position position="456"/>
    </location>
</feature>
<feature type="domain" description="DUF4832" evidence="2">
    <location>
        <begin position="253"/>
        <end position="397"/>
    </location>
</feature>
<dbReference type="EMBL" id="JADGJD010002041">
    <property type="protein sequence ID" value="KAJ3035492.1"/>
    <property type="molecule type" value="Genomic_DNA"/>
</dbReference>
<evidence type="ECO:0008006" key="6">
    <source>
        <dbReference type="Google" id="ProtNLM"/>
    </source>
</evidence>
<dbReference type="Pfam" id="PF16116">
    <property type="entry name" value="DUF4832"/>
    <property type="match status" value="1"/>
</dbReference>
<reference evidence="4" key="1">
    <citation type="submission" date="2020-05" db="EMBL/GenBank/DDBJ databases">
        <title>Phylogenomic resolution of chytrid fungi.</title>
        <authorList>
            <person name="Stajich J.E."/>
            <person name="Amses K."/>
            <person name="Simmons R."/>
            <person name="Seto K."/>
            <person name="Myers J."/>
            <person name="Bonds A."/>
            <person name="Quandt C.A."/>
            <person name="Barry K."/>
            <person name="Liu P."/>
            <person name="Grigoriev I."/>
            <person name="Longcore J.E."/>
            <person name="James T.Y."/>
        </authorList>
    </citation>
    <scope>NUCLEOTIDE SEQUENCE</scope>
    <source>
        <strain evidence="4">JEL0318</strain>
    </source>
</reference>
<keyword evidence="1" id="KW-0472">Membrane</keyword>
<dbReference type="InterPro" id="IPR032379">
    <property type="entry name" value="DUF4874"/>
</dbReference>
<evidence type="ECO:0000256" key="1">
    <source>
        <dbReference type="SAM" id="Phobius"/>
    </source>
</evidence>
<dbReference type="Proteomes" id="UP001212841">
    <property type="component" value="Unassembled WGS sequence"/>
</dbReference>
<name>A0AAD5WZ68_9FUNG</name>